<keyword evidence="3" id="KW-1003">Cell membrane</keyword>
<dbReference type="GO" id="GO:0004674">
    <property type="term" value="F:protein serine/threonine kinase activity"/>
    <property type="evidence" value="ECO:0007669"/>
    <property type="project" value="UniProtKB-KW"/>
</dbReference>
<evidence type="ECO:0000256" key="14">
    <source>
        <dbReference type="ARBA" id="ARBA00022989"/>
    </source>
</evidence>
<keyword evidence="10" id="KW-0677">Repeat</keyword>
<organism evidence="21 22">
    <name type="scientific">Vanilla planifolia</name>
    <name type="common">Vanilla</name>
    <dbReference type="NCBI Taxonomy" id="51239"/>
    <lineage>
        <taxon>Eukaryota</taxon>
        <taxon>Viridiplantae</taxon>
        <taxon>Streptophyta</taxon>
        <taxon>Embryophyta</taxon>
        <taxon>Tracheophyta</taxon>
        <taxon>Spermatophyta</taxon>
        <taxon>Magnoliopsida</taxon>
        <taxon>Liliopsida</taxon>
        <taxon>Asparagales</taxon>
        <taxon>Orchidaceae</taxon>
        <taxon>Vanilloideae</taxon>
        <taxon>Vanilleae</taxon>
        <taxon>Vanilla</taxon>
    </lineage>
</organism>
<proteinExistence type="predicted"/>
<feature type="compositionally biased region" description="Basic and acidic residues" evidence="19">
    <location>
        <begin position="243"/>
        <end position="257"/>
    </location>
</feature>
<evidence type="ECO:0000256" key="8">
    <source>
        <dbReference type="ARBA" id="ARBA00022692"/>
    </source>
</evidence>
<evidence type="ECO:0000256" key="10">
    <source>
        <dbReference type="ARBA" id="ARBA00022737"/>
    </source>
</evidence>
<dbReference type="PROSITE" id="PS50011">
    <property type="entry name" value="PROTEIN_KINASE_DOM"/>
    <property type="match status" value="1"/>
</dbReference>
<keyword evidence="11" id="KW-0547">Nucleotide-binding</keyword>
<evidence type="ECO:0000256" key="2">
    <source>
        <dbReference type="ARBA" id="ARBA00012513"/>
    </source>
</evidence>
<dbReference type="OrthoDB" id="4062651at2759"/>
<dbReference type="PROSITE" id="PS00108">
    <property type="entry name" value="PROTEIN_KINASE_ST"/>
    <property type="match status" value="1"/>
</dbReference>
<dbReference type="GO" id="GO:0005886">
    <property type="term" value="C:plasma membrane"/>
    <property type="evidence" value="ECO:0007669"/>
    <property type="project" value="UniProtKB-SubCell"/>
</dbReference>
<dbReference type="PANTHER" id="PTHR48006:SF34">
    <property type="entry name" value="OS08G0203700 PROTEIN"/>
    <property type="match status" value="1"/>
</dbReference>
<dbReference type="InterPro" id="IPR000719">
    <property type="entry name" value="Prot_kinase_dom"/>
</dbReference>
<evidence type="ECO:0000256" key="19">
    <source>
        <dbReference type="SAM" id="MobiDB-lite"/>
    </source>
</evidence>
<evidence type="ECO:0000256" key="15">
    <source>
        <dbReference type="ARBA" id="ARBA00023136"/>
    </source>
</evidence>
<dbReference type="InterPro" id="IPR011009">
    <property type="entry name" value="Kinase-like_dom_sf"/>
</dbReference>
<dbReference type="Gene3D" id="1.10.510.10">
    <property type="entry name" value="Transferase(Phosphotransferase) domain 1"/>
    <property type="match status" value="1"/>
</dbReference>
<sequence length="550" mass="61243">MDASDLRHRLTKQRRLNGSSCIKSDGHSYWNRYHTHNSYGDTRRFPERKFSNWLRGRIKLFKPFAWESRVKCFSMISSGFQGRLRGMFGRRAAENFHYNARKMGIKEKAGDAVNPLNFAGPRSLVELRGARADATKNIDSISSLEPESMKSLKEAELPGYDVSVSFEGPKTLSVLKQKRGAGLQNGAILVASSNRNEENKVKLHSRRDAHKGNFENYDQVGVDQPKVETSAEEEALNHADDDRITRGQHGIGDEKEPCSSATSPERIASSSYTSIWKTEASTGGSIAIAPSPSLHRRRRGDSLPLDWQTRLQIAISIAQGLCYMHHGWFSPIVHRDVKSSNILLDADFKAKIADFGLARILSRNGEPESVSSIAGSFGYMAPECGKLRKVNEKVDVYSFGVVLLELTTGREAADGGEEEDGNLTDWAWRRYREGGAAVADALDEDIIGELPEYLEEAETVFRMGLNCTANDPLVRPTMKQLLQVLMNLERRRNGGWSGDGACSEVTRRRGDSLLESKRNRGSRRKKVADVMEESDESGVSCYAACIDSLL</sequence>
<keyword evidence="14" id="KW-1133">Transmembrane helix</keyword>
<evidence type="ECO:0000256" key="11">
    <source>
        <dbReference type="ARBA" id="ARBA00022741"/>
    </source>
</evidence>
<dbReference type="EMBL" id="JADCNM010000004">
    <property type="protein sequence ID" value="KAG0486427.1"/>
    <property type="molecule type" value="Genomic_DNA"/>
</dbReference>
<evidence type="ECO:0000256" key="7">
    <source>
        <dbReference type="ARBA" id="ARBA00022679"/>
    </source>
</evidence>
<dbReference type="Pfam" id="PF00069">
    <property type="entry name" value="Pkinase"/>
    <property type="match status" value="1"/>
</dbReference>
<evidence type="ECO:0000259" key="20">
    <source>
        <dbReference type="PROSITE" id="PS50011"/>
    </source>
</evidence>
<evidence type="ECO:0000256" key="17">
    <source>
        <dbReference type="ARBA" id="ARBA00047899"/>
    </source>
</evidence>
<keyword evidence="16" id="KW-0325">Glycoprotein</keyword>
<evidence type="ECO:0000313" key="22">
    <source>
        <dbReference type="Proteomes" id="UP000639772"/>
    </source>
</evidence>
<dbReference type="PANTHER" id="PTHR48006">
    <property type="entry name" value="LEUCINE-RICH REPEAT-CONTAINING PROTEIN DDB_G0281931-RELATED"/>
    <property type="match status" value="1"/>
</dbReference>
<keyword evidence="5" id="KW-0597">Phosphoprotein</keyword>
<accession>A0A835V5R7</accession>
<evidence type="ECO:0000256" key="18">
    <source>
        <dbReference type="ARBA" id="ARBA00048679"/>
    </source>
</evidence>
<evidence type="ECO:0000256" key="1">
    <source>
        <dbReference type="ARBA" id="ARBA00004162"/>
    </source>
</evidence>
<evidence type="ECO:0000313" key="21">
    <source>
        <dbReference type="EMBL" id="KAG0486427.1"/>
    </source>
</evidence>
<name>A0A835V5R7_VANPL</name>
<comment type="catalytic activity">
    <reaction evidence="18">
        <text>L-seryl-[protein] + ATP = O-phospho-L-seryl-[protein] + ADP + H(+)</text>
        <dbReference type="Rhea" id="RHEA:17989"/>
        <dbReference type="Rhea" id="RHEA-COMP:9863"/>
        <dbReference type="Rhea" id="RHEA-COMP:11604"/>
        <dbReference type="ChEBI" id="CHEBI:15378"/>
        <dbReference type="ChEBI" id="CHEBI:29999"/>
        <dbReference type="ChEBI" id="CHEBI:30616"/>
        <dbReference type="ChEBI" id="CHEBI:83421"/>
        <dbReference type="ChEBI" id="CHEBI:456216"/>
        <dbReference type="EC" id="2.7.11.1"/>
    </reaction>
</comment>
<keyword evidence="6" id="KW-0433">Leucine-rich repeat</keyword>
<evidence type="ECO:0000256" key="3">
    <source>
        <dbReference type="ARBA" id="ARBA00022475"/>
    </source>
</evidence>
<keyword evidence="12" id="KW-0418">Kinase</keyword>
<comment type="catalytic activity">
    <reaction evidence="17">
        <text>L-threonyl-[protein] + ATP = O-phospho-L-threonyl-[protein] + ADP + H(+)</text>
        <dbReference type="Rhea" id="RHEA:46608"/>
        <dbReference type="Rhea" id="RHEA-COMP:11060"/>
        <dbReference type="Rhea" id="RHEA-COMP:11605"/>
        <dbReference type="ChEBI" id="CHEBI:15378"/>
        <dbReference type="ChEBI" id="CHEBI:30013"/>
        <dbReference type="ChEBI" id="CHEBI:30616"/>
        <dbReference type="ChEBI" id="CHEBI:61977"/>
        <dbReference type="ChEBI" id="CHEBI:456216"/>
        <dbReference type="EC" id="2.7.11.1"/>
    </reaction>
</comment>
<evidence type="ECO:0000256" key="6">
    <source>
        <dbReference type="ARBA" id="ARBA00022614"/>
    </source>
</evidence>
<protein>
    <recommendedName>
        <fullName evidence="2">non-specific serine/threonine protein kinase</fullName>
        <ecNumber evidence="2">2.7.11.1</ecNumber>
    </recommendedName>
</protein>
<keyword evidence="13" id="KW-0067">ATP-binding</keyword>
<evidence type="ECO:0000256" key="16">
    <source>
        <dbReference type="ARBA" id="ARBA00023180"/>
    </source>
</evidence>
<dbReference type="AlphaFoldDB" id="A0A835V5R7"/>
<evidence type="ECO:0000256" key="12">
    <source>
        <dbReference type="ARBA" id="ARBA00022777"/>
    </source>
</evidence>
<keyword evidence="8" id="KW-0812">Transmembrane</keyword>
<gene>
    <name evidence="21" type="ORF">HPP92_008522</name>
</gene>
<evidence type="ECO:0000256" key="5">
    <source>
        <dbReference type="ARBA" id="ARBA00022553"/>
    </source>
</evidence>
<reference evidence="21 22" key="1">
    <citation type="journal article" date="2020" name="Nat. Food">
        <title>A phased Vanilla planifolia genome enables genetic improvement of flavour and production.</title>
        <authorList>
            <person name="Hasing T."/>
            <person name="Tang H."/>
            <person name="Brym M."/>
            <person name="Khazi F."/>
            <person name="Huang T."/>
            <person name="Chambers A.H."/>
        </authorList>
    </citation>
    <scope>NUCLEOTIDE SEQUENCE [LARGE SCALE GENOMIC DNA]</scope>
    <source>
        <tissue evidence="21">Leaf</tissue>
    </source>
</reference>
<keyword evidence="15" id="KW-0472">Membrane</keyword>
<dbReference type="SMART" id="SM00220">
    <property type="entry name" value="S_TKc"/>
    <property type="match status" value="1"/>
</dbReference>
<evidence type="ECO:0000256" key="13">
    <source>
        <dbReference type="ARBA" id="ARBA00022840"/>
    </source>
</evidence>
<keyword evidence="4" id="KW-0723">Serine/threonine-protein kinase</keyword>
<dbReference type="Proteomes" id="UP000639772">
    <property type="component" value="Unassembled WGS sequence"/>
</dbReference>
<dbReference type="EC" id="2.7.11.1" evidence="2"/>
<feature type="region of interest" description="Disordered" evidence="19">
    <location>
        <begin position="243"/>
        <end position="264"/>
    </location>
</feature>
<dbReference type="InterPro" id="IPR008271">
    <property type="entry name" value="Ser/Thr_kinase_AS"/>
</dbReference>
<comment type="caution">
    <text evidence="21">The sequence shown here is derived from an EMBL/GenBank/DDBJ whole genome shotgun (WGS) entry which is preliminary data.</text>
</comment>
<dbReference type="InterPro" id="IPR051824">
    <property type="entry name" value="LRR_Rcpt-Like_S/T_Kinase"/>
</dbReference>
<dbReference type="FunFam" id="1.10.510.10:FF:000417">
    <property type="entry name" value="Leucine-rich repeat receptor-like protein kinase"/>
    <property type="match status" value="1"/>
</dbReference>
<comment type="subcellular location">
    <subcellularLocation>
        <location evidence="1">Cell membrane</location>
        <topology evidence="1">Single-pass membrane protein</topology>
    </subcellularLocation>
</comment>
<feature type="domain" description="Protein kinase" evidence="20">
    <location>
        <begin position="173"/>
        <end position="488"/>
    </location>
</feature>
<keyword evidence="9" id="KW-0732">Signal</keyword>
<keyword evidence="7" id="KW-0808">Transferase</keyword>
<evidence type="ECO:0000256" key="4">
    <source>
        <dbReference type="ARBA" id="ARBA00022527"/>
    </source>
</evidence>
<evidence type="ECO:0000256" key="9">
    <source>
        <dbReference type="ARBA" id="ARBA00022729"/>
    </source>
</evidence>
<dbReference type="SUPFAM" id="SSF56112">
    <property type="entry name" value="Protein kinase-like (PK-like)"/>
    <property type="match status" value="1"/>
</dbReference>
<dbReference type="GO" id="GO:0005524">
    <property type="term" value="F:ATP binding"/>
    <property type="evidence" value="ECO:0007669"/>
    <property type="project" value="UniProtKB-KW"/>
</dbReference>